<dbReference type="AlphaFoldDB" id="A0A6A4VLN9"/>
<dbReference type="OrthoDB" id="10352552at2759"/>
<feature type="region of interest" description="Disordered" evidence="1">
    <location>
        <begin position="97"/>
        <end position="137"/>
    </location>
</feature>
<dbReference type="Proteomes" id="UP000440578">
    <property type="component" value="Unassembled WGS sequence"/>
</dbReference>
<gene>
    <name evidence="2" type="ORF">FJT64_009744</name>
</gene>
<evidence type="ECO:0000256" key="1">
    <source>
        <dbReference type="SAM" id="MobiDB-lite"/>
    </source>
</evidence>
<evidence type="ECO:0000313" key="2">
    <source>
        <dbReference type="EMBL" id="KAF0292250.1"/>
    </source>
</evidence>
<protein>
    <submittedName>
        <fullName evidence="2">Uncharacterized protein</fullName>
    </submittedName>
</protein>
<name>A0A6A4VLN9_AMPAM</name>
<keyword evidence="3" id="KW-1185">Reference proteome</keyword>
<accession>A0A6A4VLN9</accession>
<feature type="region of interest" description="Disordered" evidence="1">
    <location>
        <begin position="1"/>
        <end position="65"/>
    </location>
</feature>
<organism evidence="2 3">
    <name type="scientific">Amphibalanus amphitrite</name>
    <name type="common">Striped barnacle</name>
    <name type="synonym">Balanus amphitrite</name>
    <dbReference type="NCBI Taxonomy" id="1232801"/>
    <lineage>
        <taxon>Eukaryota</taxon>
        <taxon>Metazoa</taxon>
        <taxon>Ecdysozoa</taxon>
        <taxon>Arthropoda</taxon>
        <taxon>Crustacea</taxon>
        <taxon>Multicrustacea</taxon>
        <taxon>Cirripedia</taxon>
        <taxon>Thoracica</taxon>
        <taxon>Thoracicalcarea</taxon>
        <taxon>Balanomorpha</taxon>
        <taxon>Balanoidea</taxon>
        <taxon>Balanidae</taxon>
        <taxon>Amphibalaninae</taxon>
        <taxon>Amphibalanus</taxon>
    </lineage>
</organism>
<comment type="caution">
    <text evidence="2">The sequence shown here is derived from an EMBL/GenBank/DDBJ whole genome shotgun (WGS) entry which is preliminary data.</text>
</comment>
<evidence type="ECO:0000313" key="3">
    <source>
        <dbReference type="Proteomes" id="UP000440578"/>
    </source>
</evidence>
<dbReference type="EMBL" id="VIIS01001827">
    <property type="protein sequence ID" value="KAF0292250.1"/>
    <property type="molecule type" value="Genomic_DNA"/>
</dbReference>
<reference evidence="2 3" key="1">
    <citation type="submission" date="2019-07" db="EMBL/GenBank/DDBJ databases">
        <title>Draft genome assembly of a fouling barnacle, Amphibalanus amphitrite (Darwin, 1854): The first reference genome for Thecostraca.</title>
        <authorList>
            <person name="Kim W."/>
        </authorList>
    </citation>
    <scope>NUCLEOTIDE SEQUENCE [LARGE SCALE GENOMIC DNA]</scope>
    <source>
        <strain evidence="2">SNU_AA5</strain>
        <tissue evidence="2">Soma without cirri and trophi</tissue>
    </source>
</reference>
<proteinExistence type="predicted"/>
<sequence>MMVLEPEPRPLQSVWPPKDYSRPQPPSFFTRIPEADRTVAWPPRSESDSRSSSSCSGRGDPMQTVALKQELPVNQEQAPVYQTQPVVTVLPRARGDLKWPPEDCQAATPPTPGRIPTPKLSRKNQPQGFRGKELPNNYTGYRVAPGVLHMSPDAARYIADRGTQF</sequence>